<dbReference type="GO" id="GO:0003729">
    <property type="term" value="F:mRNA binding"/>
    <property type="evidence" value="ECO:0007669"/>
    <property type="project" value="TreeGrafter"/>
</dbReference>
<dbReference type="InterPro" id="IPR008991">
    <property type="entry name" value="Translation_prot_SH3-like_sf"/>
</dbReference>
<dbReference type="GO" id="GO:0006368">
    <property type="term" value="P:transcription elongation by RNA polymerase II"/>
    <property type="evidence" value="ECO:0007669"/>
    <property type="project" value="TreeGrafter"/>
</dbReference>
<dbReference type="GO" id="GO:0006357">
    <property type="term" value="P:regulation of transcription by RNA polymerase II"/>
    <property type="evidence" value="ECO:0007669"/>
    <property type="project" value="InterPro"/>
</dbReference>
<dbReference type="PANTHER" id="PTHR11125">
    <property type="entry name" value="SUPPRESSOR OF TY 5"/>
    <property type="match status" value="1"/>
</dbReference>
<reference evidence="3" key="1">
    <citation type="submission" date="2024-04" db="EMBL/GenBank/DDBJ databases">
        <title>Salinicola lusitanus LLJ914,a marine bacterium isolated from the Okinawa Trough.</title>
        <authorList>
            <person name="Li J."/>
        </authorList>
    </citation>
    <scope>NUCLEOTIDE SEQUENCE [LARGE SCALE GENOMIC DNA]</scope>
</reference>
<comment type="caution">
    <text evidence="2">The sequence shown here is derived from an EMBL/GenBank/DDBJ whole genome shotgun (WGS) entry which is preliminary data.</text>
</comment>
<dbReference type="AlphaFoldDB" id="A0AAW0MNZ0"/>
<dbReference type="Proteomes" id="UP001460270">
    <property type="component" value="Unassembled WGS sequence"/>
</dbReference>
<protein>
    <recommendedName>
        <fullName evidence="1">KOW domain-containing protein</fullName>
    </recommendedName>
</protein>
<dbReference type="GO" id="GO:0032044">
    <property type="term" value="C:DSIF complex"/>
    <property type="evidence" value="ECO:0007669"/>
    <property type="project" value="TreeGrafter"/>
</dbReference>
<evidence type="ECO:0000313" key="2">
    <source>
        <dbReference type="EMBL" id="KAK7881032.1"/>
    </source>
</evidence>
<dbReference type="Pfam" id="PF00467">
    <property type="entry name" value="KOW"/>
    <property type="match status" value="1"/>
</dbReference>
<gene>
    <name evidence="2" type="ORF">WMY93_030621</name>
</gene>
<dbReference type="SMART" id="SM00739">
    <property type="entry name" value="KOW"/>
    <property type="match status" value="1"/>
</dbReference>
<dbReference type="PANTHER" id="PTHR11125:SF7">
    <property type="entry name" value="TRANSCRIPTION ELONGATION FACTOR SPT5"/>
    <property type="match status" value="1"/>
</dbReference>
<dbReference type="InterPro" id="IPR014722">
    <property type="entry name" value="Rib_uL2_dom2"/>
</dbReference>
<organism evidence="2 3">
    <name type="scientific">Mugilogobius chulae</name>
    <name type="common">yellowstripe goby</name>
    <dbReference type="NCBI Taxonomy" id="88201"/>
    <lineage>
        <taxon>Eukaryota</taxon>
        <taxon>Metazoa</taxon>
        <taxon>Chordata</taxon>
        <taxon>Craniata</taxon>
        <taxon>Vertebrata</taxon>
        <taxon>Euteleostomi</taxon>
        <taxon>Actinopterygii</taxon>
        <taxon>Neopterygii</taxon>
        <taxon>Teleostei</taxon>
        <taxon>Neoteleostei</taxon>
        <taxon>Acanthomorphata</taxon>
        <taxon>Gobiaria</taxon>
        <taxon>Gobiiformes</taxon>
        <taxon>Gobioidei</taxon>
        <taxon>Gobiidae</taxon>
        <taxon>Gobionellinae</taxon>
        <taxon>Mugilogobius</taxon>
    </lineage>
</organism>
<sequence length="86" mass="9834">MPKHEDLKDPLEFPAHELKKYFRMGDHVKVIAGRYEGDTGLIVRVEENLPDHARGTRPGPEPGLEPGLELQEENFVILFSDLTMHE</sequence>
<dbReference type="InterPro" id="IPR005824">
    <property type="entry name" value="KOW"/>
</dbReference>
<accession>A0AAW0MNZ0</accession>
<evidence type="ECO:0000313" key="3">
    <source>
        <dbReference type="Proteomes" id="UP001460270"/>
    </source>
</evidence>
<evidence type="ECO:0000259" key="1">
    <source>
        <dbReference type="SMART" id="SM00739"/>
    </source>
</evidence>
<feature type="domain" description="KOW" evidence="1">
    <location>
        <begin position="21"/>
        <end position="48"/>
    </location>
</feature>
<dbReference type="CDD" id="cd06083">
    <property type="entry name" value="KOW_Spt5_3"/>
    <property type="match status" value="1"/>
</dbReference>
<dbReference type="SUPFAM" id="SSF50104">
    <property type="entry name" value="Translation proteins SH3-like domain"/>
    <property type="match status" value="1"/>
</dbReference>
<dbReference type="EMBL" id="JBBPFD010000032">
    <property type="protein sequence ID" value="KAK7881032.1"/>
    <property type="molecule type" value="Genomic_DNA"/>
</dbReference>
<dbReference type="InterPro" id="IPR039659">
    <property type="entry name" value="SPT5"/>
</dbReference>
<dbReference type="GO" id="GO:0032784">
    <property type="term" value="P:regulation of DNA-templated transcription elongation"/>
    <property type="evidence" value="ECO:0007669"/>
    <property type="project" value="InterPro"/>
</dbReference>
<feature type="non-terminal residue" evidence="2">
    <location>
        <position position="86"/>
    </location>
</feature>
<keyword evidence="3" id="KW-1185">Reference proteome</keyword>
<dbReference type="InterPro" id="IPR041976">
    <property type="entry name" value="KOW_Spt5_3"/>
</dbReference>
<dbReference type="Gene3D" id="2.30.30.30">
    <property type="match status" value="1"/>
</dbReference>
<proteinExistence type="predicted"/>
<name>A0AAW0MNZ0_9GOBI</name>